<keyword evidence="2" id="KW-1185">Reference proteome</keyword>
<protein>
    <submittedName>
        <fullName evidence="1">Uncharacterized protein</fullName>
    </submittedName>
</protein>
<gene>
    <name evidence="1" type="ORF">OUO13_10810</name>
</gene>
<organism evidence="1 2">
    <name type="scientific">Parathalassolituus penaei</name>
    <dbReference type="NCBI Taxonomy" id="2997323"/>
    <lineage>
        <taxon>Bacteria</taxon>
        <taxon>Pseudomonadati</taxon>
        <taxon>Pseudomonadota</taxon>
        <taxon>Gammaproteobacteria</taxon>
        <taxon>Oceanospirillales</taxon>
        <taxon>Oceanospirillaceae</taxon>
        <taxon>Parathalassolituus</taxon>
    </lineage>
</organism>
<evidence type="ECO:0000313" key="2">
    <source>
        <dbReference type="Proteomes" id="UP001150830"/>
    </source>
</evidence>
<dbReference type="Proteomes" id="UP001150830">
    <property type="component" value="Unassembled WGS sequence"/>
</dbReference>
<evidence type="ECO:0000313" key="1">
    <source>
        <dbReference type="EMBL" id="MCY0965680.1"/>
    </source>
</evidence>
<reference evidence="1" key="1">
    <citation type="submission" date="2022-11" db="EMBL/GenBank/DDBJ databases">
        <title>Parathalassolutuus dongxingensis gen. nov., sp. nov., a novel member of family Oceanospirillaceae isolated from a coastal shrimp pond in Guangxi, China.</title>
        <authorList>
            <person name="Chen H."/>
        </authorList>
    </citation>
    <scope>NUCLEOTIDE SEQUENCE</scope>
    <source>
        <strain evidence="1">G-43</strain>
    </source>
</reference>
<name>A0A9X3EFA0_9GAMM</name>
<accession>A0A9X3EFA0</accession>
<dbReference type="InterPro" id="IPR049245">
    <property type="entry name" value="DUF6880"/>
</dbReference>
<sequence>MSLHTRLQSLKKNELIQLIKDIASLDPAVEEMIHALIKPVADTQESESLFKDDLPDLILHELDCWQNMANDRRPRRSSASDLQALHRLLDQISTLSDQLQAFKCIERFLQLQHTLFARMNDSDGMLLDLFGDAADLWLDIATRLRKIHPQSIDWQERVTYHFEHNPFGCLDQLLPNSGGLLSVAELQQLAWRFEKDLRASIRNSNAVDDTSLDELSTAMIGLQSVGMALKDFSLVEKSVLLSGIKPNDEQLTVLVHTAIALGSRERAEYWLRPEHWQMQQQRQEAEKLLQVAQAVACDADEIWHDFERDPETGVLLSWWERVDEETRKARQPVINKHIRQHSLLSEAVDMAIVTGNYPLAAEIMIQQDKDMDRLRYAQVHIWREVFEYSQYWLAAALCYRILIDDILRNSRTAGYAQAAGYLLNEQKLAKRIKRYAQHPNDKSYLAQLKDQHGRKKSFWKHVPGL</sequence>
<proteinExistence type="predicted"/>
<dbReference type="RefSeq" id="WP_283173893.1">
    <property type="nucleotide sequence ID" value="NZ_JAPNOA010000028.1"/>
</dbReference>
<dbReference type="Pfam" id="PF21810">
    <property type="entry name" value="DUF6880"/>
    <property type="match status" value="2"/>
</dbReference>
<dbReference type="AlphaFoldDB" id="A0A9X3EFA0"/>
<comment type="caution">
    <text evidence="1">The sequence shown here is derived from an EMBL/GenBank/DDBJ whole genome shotgun (WGS) entry which is preliminary data.</text>
</comment>
<dbReference type="EMBL" id="JAPNOA010000028">
    <property type="protein sequence ID" value="MCY0965680.1"/>
    <property type="molecule type" value="Genomic_DNA"/>
</dbReference>